<evidence type="ECO:0000313" key="2">
    <source>
        <dbReference type="EMBL" id="EWC45459.1"/>
    </source>
</evidence>
<name>W7HQQ9_9PEZI</name>
<organism evidence="2 3">
    <name type="scientific">Drechslerella stenobrocha 248</name>
    <dbReference type="NCBI Taxonomy" id="1043628"/>
    <lineage>
        <taxon>Eukaryota</taxon>
        <taxon>Fungi</taxon>
        <taxon>Dikarya</taxon>
        <taxon>Ascomycota</taxon>
        <taxon>Pezizomycotina</taxon>
        <taxon>Orbiliomycetes</taxon>
        <taxon>Orbiliales</taxon>
        <taxon>Orbiliaceae</taxon>
        <taxon>Drechslerella</taxon>
    </lineage>
</organism>
<proteinExistence type="predicted"/>
<dbReference type="HOGENOM" id="CLU_335865_0_0_1"/>
<feature type="region of interest" description="Disordered" evidence="1">
    <location>
        <begin position="134"/>
        <end position="154"/>
    </location>
</feature>
<dbReference type="AlphaFoldDB" id="W7HQQ9"/>
<dbReference type="Proteomes" id="UP000024837">
    <property type="component" value="Unassembled WGS sequence"/>
</dbReference>
<evidence type="ECO:0000313" key="3">
    <source>
        <dbReference type="Proteomes" id="UP000024837"/>
    </source>
</evidence>
<gene>
    <name evidence="2" type="ORF">DRE_00858</name>
</gene>
<feature type="region of interest" description="Disordered" evidence="1">
    <location>
        <begin position="1"/>
        <end position="64"/>
    </location>
</feature>
<keyword evidence="3" id="KW-1185">Reference proteome</keyword>
<protein>
    <recommendedName>
        <fullName evidence="4">F-box domain-containing protein</fullName>
    </recommendedName>
</protein>
<reference evidence="2 3" key="1">
    <citation type="submission" date="2013-05" db="EMBL/GenBank/DDBJ databases">
        <title>Drechslerella stenobrocha genome reveals carnivorous origination and mechanical trapping mechanism of predatory fungi.</title>
        <authorList>
            <person name="Liu X."/>
            <person name="Zhang W."/>
            <person name="Liu K."/>
        </authorList>
    </citation>
    <scope>NUCLEOTIDE SEQUENCE [LARGE SCALE GENOMIC DNA]</scope>
    <source>
        <strain evidence="2 3">248</strain>
    </source>
</reference>
<dbReference type="EMBL" id="KI966427">
    <property type="protein sequence ID" value="EWC45459.1"/>
    <property type="molecule type" value="Genomic_DNA"/>
</dbReference>
<evidence type="ECO:0008006" key="4">
    <source>
        <dbReference type="Google" id="ProtNLM"/>
    </source>
</evidence>
<sequence length="902" mass="99624">MASAIHSTSTAFTAETKAASLSLRPPVNPSSGETAAPQAELWPTRPAHQQHESDNSCNTSAFPTTMDRYSHQAYLGPDFGQGLVPPSGNTLEPSQSYTDPMDIDHNAPVVYQLFFGDGSQLGTADQPIIVDESEAEDASEPEAHRQGTFNWTPSLPSRCSSRELSIFNTPPHSAISATATDSLIPNPLHDVIDLTGDDTVSPLYKGKERAVSPPAAEVPDISGLLALDSRCSDDNTDFIDMTTISNNRSGHSAAEISDEDSTAAEIWESLEHMMETERARDRIQALNWEAVVQTCPVSKLPTEILTMIFKHTLNFCYSSKQVDPTSQLFSFKLKEATPLMRVCRRWRYTLLPTVLRDITISECTFLTKSAHCPHCVQNKHLVSVPIVRSLFDGTATPEVRRLADHIRTVALSPLPCTRRHHDGEDSLESGFVFFLPNVETVILPSDLTKAFLNGASVHGLDLDLKSLPAIKIYNTSPYSQGRRRVGVRDPSDLAEVTSKWVIPQDIKKLEVDGGSLQMCTSLPMLLLEELSINQRLYQDKFVQPAPSVSTLCQFLSYYTTNFTVLSRITMRGLLKQDPGPYFEPNGISGSCICSLLASIPSLEHLDVLAVCPLFFTEKVQKCIKSVSWGDSCNKNRSHSHVPTKLHNLQALISSATDMRARLIPEDTDRSRVPTLLTWATVTSREEPWLADKSLTAQPTYSFDLAKNSVQVLEYSSKAATRYQRYITGIVERSVVAISAREDKKLLSEYAIAARAKYLTDSWKSSWTGPPVAKKQRTTVLTWNYEVDIDVFLAGASAGEFMVIGRQKDRLLNTREAEERKARKAEMEKLKSEAAPKKRSRKRKSDVVADKSAIGAQTVAADDTTLPPIEENKRKKRKSNSSTITLPPIASLLVLASGNASKP</sequence>
<feature type="region of interest" description="Disordered" evidence="1">
    <location>
        <begin position="821"/>
        <end position="882"/>
    </location>
</feature>
<accession>W7HQQ9</accession>
<dbReference type="OrthoDB" id="3253362at2759"/>
<evidence type="ECO:0000256" key="1">
    <source>
        <dbReference type="SAM" id="MobiDB-lite"/>
    </source>
</evidence>
<feature type="compositionally biased region" description="Basic and acidic residues" evidence="1">
    <location>
        <begin position="821"/>
        <end position="835"/>
    </location>
</feature>
<feature type="compositionally biased region" description="Polar residues" evidence="1">
    <location>
        <begin position="1"/>
        <end position="13"/>
    </location>
</feature>